<protein>
    <recommendedName>
        <fullName evidence="3">T-complex protein 11-like protein 1</fullName>
    </recommendedName>
</protein>
<dbReference type="Pfam" id="PF05794">
    <property type="entry name" value="Tcp11"/>
    <property type="match status" value="1"/>
</dbReference>
<dbReference type="EMBL" id="JARGDH010000003">
    <property type="protein sequence ID" value="KAL0272814.1"/>
    <property type="molecule type" value="Genomic_DNA"/>
</dbReference>
<comment type="caution">
    <text evidence="2">The sequence shown here is derived from an EMBL/GenBank/DDBJ whole genome shotgun (WGS) entry which is preliminary data.</text>
</comment>
<gene>
    <name evidence="2" type="ORF">PYX00_005646</name>
</gene>
<reference evidence="2" key="1">
    <citation type="journal article" date="2024" name="Gigascience">
        <title>Chromosome-level genome of the poultry shaft louse Menopon gallinae provides insight into the host-switching and adaptive evolution of parasitic lice.</title>
        <authorList>
            <person name="Xu Y."/>
            <person name="Ma L."/>
            <person name="Liu S."/>
            <person name="Liang Y."/>
            <person name="Liu Q."/>
            <person name="He Z."/>
            <person name="Tian L."/>
            <person name="Duan Y."/>
            <person name="Cai W."/>
            <person name="Li H."/>
            <person name="Song F."/>
        </authorList>
    </citation>
    <scope>NUCLEOTIDE SEQUENCE</scope>
    <source>
        <strain evidence="2">Cailab_2023a</strain>
    </source>
</reference>
<name>A0AAW2HSE1_9NEOP</name>
<dbReference type="PANTHER" id="PTHR12832:SF11">
    <property type="entry name" value="LD23868P"/>
    <property type="match status" value="1"/>
</dbReference>
<accession>A0AAW2HSE1</accession>
<dbReference type="PANTHER" id="PTHR12832">
    <property type="entry name" value="TESTIS-SPECIFIC PROTEIN PBS13 T-COMPLEX 11"/>
    <property type="match status" value="1"/>
</dbReference>
<evidence type="ECO:0008006" key="3">
    <source>
        <dbReference type="Google" id="ProtNLM"/>
    </source>
</evidence>
<evidence type="ECO:0000313" key="2">
    <source>
        <dbReference type="EMBL" id="KAL0272814.1"/>
    </source>
</evidence>
<dbReference type="AlphaFoldDB" id="A0AAW2HSE1"/>
<organism evidence="2">
    <name type="scientific">Menopon gallinae</name>
    <name type="common">poultry shaft louse</name>
    <dbReference type="NCBI Taxonomy" id="328185"/>
    <lineage>
        <taxon>Eukaryota</taxon>
        <taxon>Metazoa</taxon>
        <taxon>Ecdysozoa</taxon>
        <taxon>Arthropoda</taxon>
        <taxon>Hexapoda</taxon>
        <taxon>Insecta</taxon>
        <taxon>Pterygota</taxon>
        <taxon>Neoptera</taxon>
        <taxon>Paraneoptera</taxon>
        <taxon>Psocodea</taxon>
        <taxon>Troctomorpha</taxon>
        <taxon>Phthiraptera</taxon>
        <taxon>Amblycera</taxon>
        <taxon>Menoponidae</taxon>
        <taxon>Menopon</taxon>
    </lineage>
</organism>
<comment type="similarity">
    <text evidence="1">Belongs to the TCP11 family.</text>
</comment>
<proteinExistence type="inferred from homology"/>
<dbReference type="GO" id="GO:0007165">
    <property type="term" value="P:signal transduction"/>
    <property type="evidence" value="ECO:0007669"/>
    <property type="project" value="TreeGrafter"/>
</dbReference>
<evidence type="ECO:0000256" key="1">
    <source>
        <dbReference type="ARBA" id="ARBA00010954"/>
    </source>
</evidence>
<dbReference type="InterPro" id="IPR008862">
    <property type="entry name" value="Tcp11"/>
</dbReference>
<sequence length="384" mass="44025">MHKAFWDLLRSELAEDPPNYRQAFLLLNEIKSELLELLLPQHTKIKQQISEVLDVQLIEQQALAGTLDFQQYAQYVISVMGKICAPVRDEKIASLAQTSDIVDVFKGILETLELMRLDMANFAIDIMRPQILASSVEYEKQKFADYLKFNEGALTLTKQWLKKHYPTDSDAAVDLNKKTSGILNRAYLDLLEWDFPNDRLPETVLIDDKRLLELAKEYKKLNLAGAILLLTYTQAGQDLCSIAEFKQQLKDNTLTLIENYQKEETQELKSFLQAISAKLKQDLAEAVVKYGVRVNNAQFPELESQISELANNDHKILVLLRQRMNQFLLDTISSQTAEPVKIPTGFSTLQKEVTKLAGVFLRLTSYNRSVYDEYYKSIVEEFGK</sequence>